<evidence type="ECO:0000256" key="1">
    <source>
        <dbReference type="SAM" id="MobiDB-lite"/>
    </source>
</evidence>
<feature type="compositionally biased region" description="Basic residues" evidence="1">
    <location>
        <begin position="1"/>
        <end position="28"/>
    </location>
</feature>
<proteinExistence type="predicted"/>
<gene>
    <name evidence="2" type="ORF">JTE90_006003</name>
</gene>
<keyword evidence="3" id="KW-1185">Reference proteome</keyword>
<feature type="region of interest" description="Disordered" evidence="1">
    <location>
        <begin position="1"/>
        <end position="44"/>
    </location>
</feature>
<sequence length="107" mass="12456">MPMIHRQKITQKGLIKRRDHLSQGRRHQSFLSSETEIEDDEDGSKKNRKIIVIDYAGKQKKKSPIDRKDLELIIRSVKNRRSGVMEVQDGPQENILNSENGKDSKQF</sequence>
<reference evidence="2 3" key="1">
    <citation type="journal article" date="2022" name="Nat. Ecol. Evol.">
        <title>A masculinizing supergene underlies an exaggerated male reproductive morph in a spider.</title>
        <authorList>
            <person name="Hendrickx F."/>
            <person name="De Corte Z."/>
            <person name="Sonet G."/>
            <person name="Van Belleghem S.M."/>
            <person name="Kostlbacher S."/>
            <person name="Vangestel C."/>
        </authorList>
    </citation>
    <scope>NUCLEOTIDE SEQUENCE [LARGE SCALE GENOMIC DNA]</scope>
    <source>
        <strain evidence="2">W744_W776</strain>
    </source>
</reference>
<dbReference type="EMBL" id="JAFNEN010003646">
    <property type="protein sequence ID" value="KAG8171714.1"/>
    <property type="molecule type" value="Genomic_DNA"/>
</dbReference>
<dbReference type="Proteomes" id="UP000827092">
    <property type="component" value="Unassembled WGS sequence"/>
</dbReference>
<comment type="caution">
    <text evidence="2">The sequence shown here is derived from an EMBL/GenBank/DDBJ whole genome shotgun (WGS) entry which is preliminary data.</text>
</comment>
<feature type="region of interest" description="Disordered" evidence="1">
    <location>
        <begin position="81"/>
        <end position="107"/>
    </location>
</feature>
<protein>
    <submittedName>
        <fullName evidence="2">Uncharacterized protein</fullName>
    </submittedName>
</protein>
<organism evidence="2 3">
    <name type="scientific">Oedothorax gibbosus</name>
    <dbReference type="NCBI Taxonomy" id="931172"/>
    <lineage>
        <taxon>Eukaryota</taxon>
        <taxon>Metazoa</taxon>
        <taxon>Ecdysozoa</taxon>
        <taxon>Arthropoda</taxon>
        <taxon>Chelicerata</taxon>
        <taxon>Arachnida</taxon>
        <taxon>Araneae</taxon>
        <taxon>Araneomorphae</taxon>
        <taxon>Entelegynae</taxon>
        <taxon>Araneoidea</taxon>
        <taxon>Linyphiidae</taxon>
        <taxon>Erigoninae</taxon>
        <taxon>Oedothorax</taxon>
    </lineage>
</organism>
<accession>A0AAV6TIQ2</accession>
<evidence type="ECO:0000313" key="2">
    <source>
        <dbReference type="EMBL" id="KAG8171714.1"/>
    </source>
</evidence>
<evidence type="ECO:0000313" key="3">
    <source>
        <dbReference type="Proteomes" id="UP000827092"/>
    </source>
</evidence>
<name>A0AAV6TIQ2_9ARAC</name>
<dbReference type="AlphaFoldDB" id="A0AAV6TIQ2"/>